<proteinExistence type="inferred from homology"/>
<gene>
    <name evidence="4" type="ORF">H7I77_20130</name>
    <name evidence="3" type="ORF">RMCN_1078</name>
</gene>
<keyword evidence="5" id="KW-1185">Reference proteome</keyword>
<dbReference type="PANTHER" id="PTHR43563">
    <property type="entry name" value="AMINE OXIDASE"/>
    <property type="match status" value="1"/>
</dbReference>
<evidence type="ECO:0000259" key="2">
    <source>
        <dbReference type="Pfam" id="PF01593"/>
    </source>
</evidence>
<protein>
    <submittedName>
        <fullName evidence="3">Amine oxidase</fullName>
    </submittedName>
    <submittedName>
        <fullName evidence="4">FAD-dependent oxidoreductase</fullName>
    </submittedName>
</protein>
<dbReference type="Gene3D" id="1.10.405.10">
    <property type="entry name" value="Guanine Nucleotide Dissociation Inhibitor, domain 1"/>
    <property type="match status" value="1"/>
</dbReference>
<dbReference type="GO" id="GO:0016491">
    <property type="term" value="F:oxidoreductase activity"/>
    <property type="evidence" value="ECO:0007669"/>
    <property type="project" value="InterPro"/>
</dbReference>
<dbReference type="Proteomes" id="UP001207528">
    <property type="component" value="Unassembled WGS sequence"/>
</dbReference>
<feature type="domain" description="Amine oxidase" evidence="2">
    <location>
        <begin position="17"/>
        <end position="249"/>
    </location>
</feature>
<evidence type="ECO:0000313" key="3">
    <source>
        <dbReference type="EMBL" id="GAT07945.1"/>
    </source>
</evidence>
<dbReference type="PRINTS" id="PR00420">
    <property type="entry name" value="RNGMNOXGNASE"/>
</dbReference>
<dbReference type="SUPFAM" id="SSF51905">
    <property type="entry name" value="FAD/NAD(P)-binding domain"/>
    <property type="match status" value="1"/>
</dbReference>
<reference evidence="4" key="3">
    <citation type="journal article" date="2022" name="BMC Genomics">
        <title>Comparative genome analysis of mycobacteria focusing on tRNA and non-coding RNA.</title>
        <authorList>
            <person name="Behra P.R.K."/>
            <person name="Pettersson B.M.F."/>
            <person name="Ramesh M."/>
            <person name="Das S."/>
            <person name="Dasgupta S."/>
            <person name="Kirsebom L.A."/>
        </authorList>
    </citation>
    <scope>NUCLEOTIDE SEQUENCE</scope>
    <source>
        <strain evidence="4">DSM 44203</strain>
    </source>
</reference>
<dbReference type="InterPro" id="IPR002937">
    <property type="entry name" value="Amino_oxidase"/>
</dbReference>
<dbReference type="EMBL" id="BCTA01000018">
    <property type="protein sequence ID" value="GAT07945.1"/>
    <property type="molecule type" value="Genomic_DNA"/>
</dbReference>
<dbReference type="Pfam" id="PF01593">
    <property type="entry name" value="Amino_oxidase"/>
    <property type="match status" value="1"/>
</dbReference>
<dbReference type="InterPro" id="IPR050703">
    <property type="entry name" value="Flavin_MAO"/>
</dbReference>
<dbReference type="Gene3D" id="3.90.660.10">
    <property type="match status" value="1"/>
</dbReference>
<dbReference type="Gene3D" id="3.50.50.60">
    <property type="entry name" value="FAD/NAD(P)-binding domain"/>
    <property type="match status" value="1"/>
</dbReference>
<evidence type="ECO:0000256" key="1">
    <source>
        <dbReference type="ARBA" id="ARBA00005995"/>
    </source>
</evidence>
<sequence length="262" mass="27695">MRDESRTCDVVVAGSGLAGLTAADRLARQGVDVRVVEALPVTGGRVVGVDGGRDTGAEFVGKPHTAVRGLIADLGLRTASAGLDRGPILWRVTGSTRSSVRPPGRARHLWSLGVALWRLRTQALRLDADAPWMSAGIGELDSTTLAAWLSHHGVSAHGLALADALIGGFATRPIDDMSAAHAAWWIAAADGLVAALRSGQQYVVPGGAHQIPQRLTSRLGDRVHCDSPVRSIRSVDGTLEIRCHASSSIPHCRRRSGRHQHN</sequence>
<dbReference type="AlphaFoldDB" id="A0AAW5SN46"/>
<accession>A0AAW5SN46</accession>
<organism evidence="4 6">
    <name type="scientific">Mycolicibacterium novocastrense</name>
    <name type="common">Mycobacterium novocastrense</name>
    <dbReference type="NCBI Taxonomy" id="59813"/>
    <lineage>
        <taxon>Bacteria</taxon>
        <taxon>Bacillati</taxon>
        <taxon>Actinomycetota</taxon>
        <taxon>Actinomycetes</taxon>
        <taxon>Mycobacteriales</taxon>
        <taxon>Mycobacteriaceae</taxon>
        <taxon>Mycolicibacterium</taxon>
    </lineage>
</organism>
<dbReference type="Proteomes" id="UP000069773">
    <property type="component" value="Unassembled WGS sequence"/>
</dbReference>
<reference evidence="3 5" key="1">
    <citation type="journal article" date="2016" name="Genome Announc.">
        <title>Draft Genome Sequences of Five Rapidly Growing Mycobacterium Species, M. thermoresistibile, M. fortuitum subsp. acetamidolyticum, M. canariasense, M. brisbanense, and M. novocastrense.</title>
        <authorList>
            <person name="Katahira K."/>
            <person name="Ogura Y."/>
            <person name="Gotoh Y."/>
            <person name="Hayashi T."/>
        </authorList>
    </citation>
    <scope>NUCLEOTIDE SEQUENCE [LARGE SCALE GENOMIC DNA]</scope>
    <source>
        <strain evidence="3 5">JCM18114</strain>
    </source>
</reference>
<reference evidence="4" key="2">
    <citation type="submission" date="2020-07" db="EMBL/GenBank/DDBJ databases">
        <authorList>
            <person name="Pettersson B.M.F."/>
            <person name="Behra P.R.K."/>
            <person name="Ramesh M."/>
            <person name="Das S."/>
            <person name="Dasgupta S."/>
            <person name="Kirsebom L.A."/>
        </authorList>
    </citation>
    <scope>NUCLEOTIDE SEQUENCE</scope>
    <source>
        <strain evidence="4">DSM 44203</strain>
    </source>
</reference>
<comment type="caution">
    <text evidence="4">The sequence shown here is derived from an EMBL/GenBank/DDBJ whole genome shotgun (WGS) entry which is preliminary data.</text>
</comment>
<dbReference type="RefSeq" id="WP_165604414.1">
    <property type="nucleotide sequence ID" value="NZ_BCTA01000018.1"/>
</dbReference>
<evidence type="ECO:0000313" key="5">
    <source>
        <dbReference type="Proteomes" id="UP000069773"/>
    </source>
</evidence>
<evidence type="ECO:0000313" key="4">
    <source>
        <dbReference type="EMBL" id="MCV7025630.1"/>
    </source>
</evidence>
<evidence type="ECO:0000313" key="6">
    <source>
        <dbReference type="Proteomes" id="UP001207528"/>
    </source>
</evidence>
<name>A0AAW5SN46_MYCNV</name>
<dbReference type="EMBL" id="JACKTI010000050">
    <property type="protein sequence ID" value="MCV7025630.1"/>
    <property type="molecule type" value="Genomic_DNA"/>
</dbReference>
<dbReference type="InterPro" id="IPR036188">
    <property type="entry name" value="FAD/NAD-bd_sf"/>
</dbReference>
<dbReference type="PANTHER" id="PTHR43563:SF1">
    <property type="entry name" value="AMINE OXIDASE [FLAVIN-CONTAINING] B"/>
    <property type="match status" value="1"/>
</dbReference>
<comment type="similarity">
    <text evidence="1">Belongs to the flavin monoamine oxidase family.</text>
</comment>